<dbReference type="GO" id="GO:0015031">
    <property type="term" value="P:protein transport"/>
    <property type="evidence" value="ECO:0007669"/>
    <property type="project" value="UniProtKB-KW"/>
</dbReference>
<keyword evidence="5" id="KW-0256">Endoplasmic reticulum</keyword>
<dbReference type="PANTHER" id="PTHR13050">
    <property type="entry name" value="USE1-LIKE PROTEIN"/>
    <property type="match status" value="1"/>
</dbReference>
<reference evidence="12 13" key="1">
    <citation type="journal article" date="2016" name="Mol. Biol. Evol.">
        <title>Comparative Genomics of Early-Diverging Mushroom-Forming Fungi Provides Insights into the Origins of Lignocellulose Decay Capabilities.</title>
        <authorList>
            <person name="Nagy L.G."/>
            <person name="Riley R."/>
            <person name="Tritt A."/>
            <person name="Adam C."/>
            <person name="Daum C."/>
            <person name="Floudas D."/>
            <person name="Sun H."/>
            <person name="Yadav J.S."/>
            <person name="Pangilinan J."/>
            <person name="Larsson K.H."/>
            <person name="Matsuura K."/>
            <person name="Barry K."/>
            <person name="Labutti K."/>
            <person name="Kuo R."/>
            <person name="Ohm R.A."/>
            <person name="Bhattacharya S.S."/>
            <person name="Shirouzu T."/>
            <person name="Yoshinaga Y."/>
            <person name="Martin F.M."/>
            <person name="Grigoriev I.V."/>
            <person name="Hibbett D.S."/>
        </authorList>
    </citation>
    <scope>NUCLEOTIDE SEQUENCE [LARGE SCALE GENOMIC DNA]</scope>
    <source>
        <strain evidence="12 13">HHB10207 ss-3</strain>
    </source>
</reference>
<keyword evidence="8 11" id="KW-1133">Transmembrane helix</keyword>
<proteinExistence type="inferred from homology"/>
<dbReference type="GO" id="GO:0005789">
    <property type="term" value="C:endoplasmic reticulum membrane"/>
    <property type="evidence" value="ECO:0007669"/>
    <property type="project" value="UniProtKB-SubCell"/>
</dbReference>
<evidence type="ECO:0000313" key="12">
    <source>
        <dbReference type="EMBL" id="KZT42502.1"/>
    </source>
</evidence>
<accession>A0A166HAE3</accession>
<comment type="similarity">
    <text evidence="2">Belongs to the USE1 family.</text>
</comment>
<gene>
    <name evidence="12" type="ORF">SISSUDRAFT_1116994</name>
</gene>
<feature type="compositionally biased region" description="Pro residues" evidence="10">
    <location>
        <begin position="170"/>
        <end position="179"/>
    </location>
</feature>
<keyword evidence="6" id="KW-0931">ER-Golgi transport</keyword>
<keyword evidence="4 11" id="KW-0812">Transmembrane</keyword>
<dbReference type="Pfam" id="PF09753">
    <property type="entry name" value="Use1"/>
    <property type="match status" value="1"/>
</dbReference>
<evidence type="ECO:0000256" key="8">
    <source>
        <dbReference type="ARBA" id="ARBA00022989"/>
    </source>
</evidence>
<dbReference type="CDD" id="cd15860">
    <property type="entry name" value="SNARE_USE1"/>
    <property type="match status" value="1"/>
</dbReference>
<feature type="transmembrane region" description="Helical" evidence="11">
    <location>
        <begin position="270"/>
        <end position="290"/>
    </location>
</feature>
<evidence type="ECO:0000256" key="2">
    <source>
        <dbReference type="ARBA" id="ARBA00007891"/>
    </source>
</evidence>
<evidence type="ECO:0000256" key="3">
    <source>
        <dbReference type="ARBA" id="ARBA00022448"/>
    </source>
</evidence>
<evidence type="ECO:0000256" key="7">
    <source>
        <dbReference type="ARBA" id="ARBA00022927"/>
    </source>
</evidence>
<organism evidence="12 13">
    <name type="scientific">Sistotremastrum suecicum HHB10207 ss-3</name>
    <dbReference type="NCBI Taxonomy" id="1314776"/>
    <lineage>
        <taxon>Eukaryota</taxon>
        <taxon>Fungi</taxon>
        <taxon>Dikarya</taxon>
        <taxon>Basidiomycota</taxon>
        <taxon>Agaricomycotina</taxon>
        <taxon>Agaricomycetes</taxon>
        <taxon>Sistotremastrales</taxon>
        <taxon>Sistotremastraceae</taxon>
        <taxon>Sistotremastrum</taxon>
    </lineage>
</organism>
<evidence type="ECO:0000256" key="4">
    <source>
        <dbReference type="ARBA" id="ARBA00022692"/>
    </source>
</evidence>
<evidence type="ECO:0000256" key="1">
    <source>
        <dbReference type="ARBA" id="ARBA00004163"/>
    </source>
</evidence>
<evidence type="ECO:0000256" key="10">
    <source>
        <dbReference type="SAM" id="MobiDB-lite"/>
    </source>
</evidence>
<keyword evidence="7" id="KW-0653">Protein transport</keyword>
<protein>
    <submittedName>
        <fullName evidence="12">Uncharacterized protein</fullName>
    </submittedName>
</protein>
<dbReference type="GO" id="GO:0006890">
    <property type="term" value="P:retrograde vesicle-mediated transport, Golgi to endoplasmic reticulum"/>
    <property type="evidence" value="ECO:0007669"/>
    <property type="project" value="TreeGrafter"/>
</dbReference>
<dbReference type="OrthoDB" id="4506189at2759"/>
<evidence type="ECO:0000256" key="5">
    <source>
        <dbReference type="ARBA" id="ARBA00022824"/>
    </source>
</evidence>
<feature type="compositionally biased region" description="Low complexity" evidence="10">
    <location>
        <begin position="159"/>
        <end position="169"/>
    </location>
</feature>
<dbReference type="Proteomes" id="UP000076798">
    <property type="component" value="Unassembled WGS sequence"/>
</dbReference>
<dbReference type="InterPro" id="IPR019150">
    <property type="entry name" value="Vesicle_transport_protein_Use1"/>
</dbReference>
<keyword evidence="13" id="KW-1185">Reference proteome</keyword>
<comment type="subcellular location">
    <subcellularLocation>
        <location evidence="1">Endoplasmic reticulum membrane</location>
        <topology evidence="1">Single-pass type IV membrane protein</topology>
    </subcellularLocation>
</comment>
<name>A0A166HAE3_9AGAM</name>
<evidence type="ECO:0000256" key="9">
    <source>
        <dbReference type="ARBA" id="ARBA00023136"/>
    </source>
</evidence>
<dbReference type="GO" id="GO:0031201">
    <property type="term" value="C:SNARE complex"/>
    <property type="evidence" value="ECO:0007669"/>
    <property type="project" value="TreeGrafter"/>
</dbReference>
<evidence type="ECO:0000256" key="11">
    <source>
        <dbReference type="SAM" id="Phobius"/>
    </source>
</evidence>
<keyword evidence="3" id="KW-0813">Transport</keyword>
<feature type="region of interest" description="Disordered" evidence="10">
    <location>
        <begin position="141"/>
        <end position="192"/>
    </location>
</feature>
<dbReference type="STRING" id="1314776.A0A166HAE3"/>
<dbReference type="GO" id="GO:0005484">
    <property type="term" value="F:SNAP receptor activity"/>
    <property type="evidence" value="ECO:0007669"/>
    <property type="project" value="TreeGrafter"/>
</dbReference>
<dbReference type="AlphaFoldDB" id="A0A166HAE3"/>
<sequence>MSIYADDVVRDRINLHRIVRRLEQNVFENGPDASADKFSTWIKSRSTMQTILYAKSLLGSLKLHDEYSSTSPSYNPAQELSLNSLQKTLDALEETVSSTEKKYRITPSPPSSILAQIPIPQAPKVDIVETDPPVEVVEVAPSKPEDLLPHAQNGISDGLSPNDLLLPENDPSPSPPPAMLKPTPSVSTLPSEKSSALWETSLQTQDLLTEQMVLMAAQMKLNAHRFADSLEKDKAAINDAQVKVEGNYDLMVKQRTRLRDHSVTSRGSTWMTLTAVVAVLIAFVIMVLIIRVT</sequence>
<keyword evidence="9 11" id="KW-0472">Membrane</keyword>
<dbReference type="EMBL" id="KV428013">
    <property type="protein sequence ID" value="KZT42502.1"/>
    <property type="molecule type" value="Genomic_DNA"/>
</dbReference>
<evidence type="ECO:0000256" key="6">
    <source>
        <dbReference type="ARBA" id="ARBA00022892"/>
    </source>
</evidence>
<dbReference type="PANTHER" id="PTHR13050:SF7">
    <property type="entry name" value="VESICLE TRANSPORT PROTEIN USE1"/>
    <property type="match status" value="1"/>
</dbReference>
<evidence type="ECO:0000313" key="13">
    <source>
        <dbReference type="Proteomes" id="UP000076798"/>
    </source>
</evidence>